<dbReference type="STRING" id="394096.DB31_8069"/>
<evidence type="ECO:0000313" key="2">
    <source>
        <dbReference type="Proteomes" id="UP000028725"/>
    </source>
</evidence>
<dbReference type="EMBL" id="JMCB01000007">
    <property type="protein sequence ID" value="KFE67586.1"/>
    <property type="molecule type" value="Genomic_DNA"/>
</dbReference>
<sequence length="238" mass="26485">MHARARLGLLGAVVVLALAGCIPETQLRPTPDARSPAGEPTAVVAEAQGVQLIADGTAWKGSPRNLETRLTPVELRVENHSGRTLSIRYADFDLVGASKFHYAALSPMLMQEANAQGPTCVAGYMPRPYWSVGATWGPRRGWYRQRAWWPNPYYDPFYDPFYGPRSYVRCEEPLPTQDMMDRALPEGTLEDGGTVSGFLYFQGVGNRERQVILQAQLVDAKTNQPFGELSIPFQVRRD</sequence>
<dbReference type="AlphaFoldDB" id="A0A085WIS3"/>
<gene>
    <name evidence="1" type="ORF">DB31_8069</name>
</gene>
<accession>A0A085WIS3</accession>
<keyword evidence="2" id="KW-1185">Reference proteome</keyword>
<dbReference type="OrthoDB" id="5382330at2"/>
<dbReference type="PROSITE" id="PS51257">
    <property type="entry name" value="PROKAR_LIPOPROTEIN"/>
    <property type="match status" value="1"/>
</dbReference>
<evidence type="ECO:0000313" key="1">
    <source>
        <dbReference type="EMBL" id="KFE67586.1"/>
    </source>
</evidence>
<organism evidence="1 2">
    <name type="scientific">Hyalangium minutum</name>
    <dbReference type="NCBI Taxonomy" id="394096"/>
    <lineage>
        <taxon>Bacteria</taxon>
        <taxon>Pseudomonadati</taxon>
        <taxon>Myxococcota</taxon>
        <taxon>Myxococcia</taxon>
        <taxon>Myxococcales</taxon>
        <taxon>Cystobacterineae</taxon>
        <taxon>Archangiaceae</taxon>
        <taxon>Hyalangium</taxon>
    </lineage>
</organism>
<comment type="caution">
    <text evidence="1">The sequence shown here is derived from an EMBL/GenBank/DDBJ whole genome shotgun (WGS) entry which is preliminary data.</text>
</comment>
<dbReference type="RefSeq" id="WP_044190337.1">
    <property type="nucleotide sequence ID" value="NZ_JMCB01000007.1"/>
</dbReference>
<dbReference type="Proteomes" id="UP000028725">
    <property type="component" value="Unassembled WGS sequence"/>
</dbReference>
<protein>
    <recommendedName>
        <fullName evidence="3">Lipoprotein</fullName>
    </recommendedName>
</protein>
<reference evidence="1 2" key="1">
    <citation type="submission" date="2014-04" db="EMBL/GenBank/DDBJ databases">
        <title>Genome assembly of Hyalangium minutum DSM 14724.</title>
        <authorList>
            <person name="Sharma G."/>
            <person name="Subramanian S."/>
        </authorList>
    </citation>
    <scope>NUCLEOTIDE SEQUENCE [LARGE SCALE GENOMIC DNA]</scope>
    <source>
        <strain evidence="1 2">DSM 14724</strain>
    </source>
</reference>
<proteinExistence type="predicted"/>
<evidence type="ECO:0008006" key="3">
    <source>
        <dbReference type="Google" id="ProtNLM"/>
    </source>
</evidence>
<name>A0A085WIS3_9BACT</name>